<dbReference type="OrthoDB" id="3801381at2759"/>
<gene>
    <name evidence="2" type="ORF">N0V87_009036</name>
</gene>
<feature type="compositionally biased region" description="Basic and acidic residues" evidence="1">
    <location>
        <begin position="55"/>
        <end position="100"/>
    </location>
</feature>
<proteinExistence type="predicted"/>
<dbReference type="AlphaFoldDB" id="A0A9W8WS21"/>
<feature type="region of interest" description="Disordered" evidence="1">
    <location>
        <begin position="1"/>
        <end position="24"/>
    </location>
</feature>
<feature type="region of interest" description="Disordered" evidence="1">
    <location>
        <begin position="40"/>
        <end position="100"/>
    </location>
</feature>
<evidence type="ECO:0000313" key="2">
    <source>
        <dbReference type="EMBL" id="KAJ4331584.1"/>
    </source>
</evidence>
<dbReference type="Proteomes" id="UP001140562">
    <property type="component" value="Unassembled WGS sequence"/>
</dbReference>
<feature type="compositionally biased region" description="Polar residues" evidence="1">
    <location>
        <begin position="1"/>
        <end position="18"/>
    </location>
</feature>
<name>A0A9W8WS21_9PLEO</name>
<accession>A0A9W8WS21</accession>
<organism evidence="2 3">
    <name type="scientific">Didymella glomerata</name>
    <dbReference type="NCBI Taxonomy" id="749621"/>
    <lineage>
        <taxon>Eukaryota</taxon>
        <taxon>Fungi</taxon>
        <taxon>Dikarya</taxon>
        <taxon>Ascomycota</taxon>
        <taxon>Pezizomycotina</taxon>
        <taxon>Dothideomycetes</taxon>
        <taxon>Pleosporomycetidae</taxon>
        <taxon>Pleosporales</taxon>
        <taxon>Pleosporineae</taxon>
        <taxon>Didymellaceae</taxon>
        <taxon>Didymella</taxon>
    </lineage>
</organism>
<dbReference type="EMBL" id="JAPEUV010000144">
    <property type="protein sequence ID" value="KAJ4331584.1"/>
    <property type="molecule type" value="Genomic_DNA"/>
</dbReference>
<evidence type="ECO:0000256" key="1">
    <source>
        <dbReference type="SAM" id="MobiDB-lite"/>
    </source>
</evidence>
<comment type="caution">
    <text evidence="2">The sequence shown here is derived from an EMBL/GenBank/DDBJ whole genome shotgun (WGS) entry which is preliminary data.</text>
</comment>
<sequence length="100" mass="11839">MREGMKSSNINSHSTITAAHSRKEDARHVAGGLIGGLLANQVQKGKKYDTAATVWDKRQGRREEREEKWEGKYGDDRDRRRNERDDRYDDRRRYNDKDWS</sequence>
<protein>
    <recommendedName>
        <fullName evidence="4">Glycine zipper 2TM domain-containing protein</fullName>
    </recommendedName>
</protein>
<evidence type="ECO:0008006" key="4">
    <source>
        <dbReference type="Google" id="ProtNLM"/>
    </source>
</evidence>
<reference evidence="2" key="1">
    <citation type="submission" date="2022-10" db="EMBL/GenBank/DDBJ databases">
        <title>Tapping the CABI collections for fungal endophytes: first genome assemblies for Collariella, Neodidymelliopsis, Ascochyta clinopodiicola, Didymella pomorum, Didymosphaeria variabile, Neocosmospora piperis and Neocucurbitaria cava.</title>
        <authorList>
            <person name="Hill R."/>
        </authorList>
    </citation>
    <scope>NUCLEOTIDE SEQUENCE</scope>
    <source>
        <strain evidence="2">IMI 360193</strain>
    </source>
</reference>
<evidence type="ECO:0000313" key="3">
    <source>
        <dbReference type="Proteomes" id="UP001140562"/>
    </source>
</evidence>
<keyword evidence="3" id="KW-1185">Reference proteome</keyword>